<comment type="caution">
    <text evidence="4">The sequence shown here is derived from an EMBL/GenBank/DDBJ whole genome shotgun (WGS) entry which is preliminary data.</text>
</comment>
<reference evidence="4 5" key="1">
    <citation type="journal article" date="2020" name="ISME J.">
        <title>Comparative genomics reveals insights into cyanobacterial evolution and habitat adaptation.</title>
        <authorList>
            <person name="Chen M.Y."/>
            <person name="Teng W.K."/>
            <person name="Zhao L."/>
            <person name="Hu C.X."/>
            <person name="Zhou Y.K."/>
            <person name="Han B.P."/>
            <person name="Song L.R."/>
            <person name="Shu W.S."/>
        </authorList>
    </citation>
    <scope>NUCLEOTIDE SEQUENCE [LARGE SCALE GENOMIC DNA]</scope>
    <source>
        <strain evidence="4 5">FACHB-196</strain>
    </source>
</reference>
<dbReference type="NCBIfam" id="NF033921">
    <property type="entry name" value="por_somb"/>
    <property type="match status" value="1"/>
</dbReference>
<dbReference type="Proteomes" id="UP000640531">
    <property type="component" value="Unassembled WGS sequence"/>
</dbReference>
<dbReference type="PROSITE" id="PS51272">
    <property type="entry name" value="SLH"/>
    <property type="match status" value="1"/>
</dbReference>
<dbReference type="InterPro" id="IPR001119">
    <property type="entry name" value="SLH_dom"/>
</dbReference>
<organism evidence="4 5">
    <name type="scientific">Anabaena lutea FACHB-196</name>
    <dbReference type="NCBI Taxonomy" id="2692881"/>
    <lineage>
        <taxon>Bacteria</taxon>
        <taxon>Bacillati</taxon>
        <taxon>Cyanobacteriota</taxon>
        <taxon>Cyanophyceae</taxon>
        <taxon>Nostocales</taxon>
        <taxon>Nostocaceae</taxon>
        <taxon>Anabaena</taxon>
    </lineage>
</organism>
<dbReference type="Pfam" id="PF04966">
    <property type="entry name" value="OprB"/>
    <property type="match status" value="1"/>
</dbReference>
<evidence type="ECO:0000313" key="4">
    <source>
        <dbReference type="EMBL" id="MBD2567905.1"/>
    </source>
</evidence>
<dbReference type="SUPFAM" id="SSF56935">
    <property type="entry name" value="Porins"/>
    <property type="match status" value="1"/>
</dbReference>
<proteinExistence type="inferred from homology"/>
<dbReference type="InterPro" id="IPR051465">
    <property type="entry name" value="Cell_Envelope_Struct_Comp"/>
</dbReference>
<evidence type="ECO:0000259" key="3">
    <source>
        <dbReference type="PROSITE" id="PS51272"/>
    </source>
</evidence>
<evidence type="ECO:0000256" key="1">
    <source>
        <dbReference type="ARBA" id="ARBA00008769"/>
    </source>
</evidence>
<sequence length="543" mass="59261">MVHKFIFSHAETQRAQSREISYFQEIAVKNFGCLLKTGLISLFISCILSSRTQANSIPSYIVNDFNQINSVSQLSDISADGWRFKTLQALIEKYNCVNNGLSDNTDFPNQKLNRYEFAAKLNACIGSINQLIINNDAATIDQESLTAIQRLQTEFSTEIKVFETRVSLLETNVNKLESQQFSPHVELEGEVIFAVTGIVGKQKAGNTNKPINDNLVFSNRVRLSLEGSFTGKDKLEVRLQGSNTPELEDVTGTKMANLGFDGDDDNEVELDEIEYRFGLGKQTRMTLYGLGGGLGDLVPSINPLFSGSGDGSISTFGRENPIRRQGGGVGVGISHNLNNAVNFSLGYIASNADNSERGIFSSPNGVISQLTLEPTKTTALSFTYVYSHNNLNTGTGSELTSDPFNDLANSITANSFGAEAAWQINPTVSLGGRVGFINAETEDLRTDANATISTWAVLLTLKDIGKEGSFAGFVFGQPPKVTHNSFGKAFEDKDTSLHLEAFYHFPITDNLAITPGLFMITSPEHDNSNDTIYVGTVRTTFTF</sequence>
<dbReference type="Gene3D" id="2.40.160.180">
    <property type="entry name" value="Carbohydrate-selective porin OprB"/>
    <property type="match status" value="1"/>
</dbReference>
<feature type="domain" description="SLH" evidence="3">
    <location>
        <begin position="70"/>
        <end position="135"/>
    </location>
</feature>
<dbReference type="InterPro" id="IPR038673">
    <property type="entry name" value="OprB_sf"/>
</dbReference>
<dbReference type="InterPro" id="IPR047684">
    <property type="entry name" value="Por_som-like"/>
</dbReference>
<gene>
    <name evidence="4" type="ORF">H6G59_08280</name>
</gene>
<keyword evidence="5" id="KW-1185">Reference proteome</keyword>
<protein>
    <submittedName>
        <fullName evidence="4">Iron uptake porin</fullName>
    </submittedName>
</protein>
<dbReference type="EMBL" id="JACJST010000006">
    <property type="protein sequence ID" value="MBD2567905.1"/>
    <property type="molecule type" value="Genomic_DNA"/>
</dbReference>
<evidence type="ECO:0000313" key="5">
    <source>
        <dbReference type="Proteomes" id="UP000640531"/>
    </source>
</evidence>
<name>A0ABR8FCG5_9NOST</name>
<dbReference type="InterPro" id="IPR007049">
    <property type="entry name" value="Carb-sel_porin_OprB"/>
</dbReference>
<comment type="similarity">
    <text evidence="1 2">Belongs to the OprB family.</text>
</comment>
<evidence type="ECO:0000256" key="2">
    <source>
        <dbReference type="RuleBase" id="RU363072"/>
    </source>
</evidence>
<dbReference type="PANTHER" id="PTHR43308:SF1">
    <property type="entry name" value="OUTER MEMBRANE PROTEIN ALPHA"/>
    <property type="match status" value="1"/>
</dbReference>
<accession>A0ABR8FCG5</accession>
<dbReference type="PANTHER" id="PTHR43308">
    <property type="entry name" value="OUTER MEMBRANE PROTEIN ALPHA-RELATED"/>
    <property type="match status" value="1"/>
</dbReference>